<dbReference type="Pfam" id="PF00072">
    <property type="entry name" value="Response_reg"/>
    <property type="match status" value="1"/>
</dbReference>
<evidence type="ECO:0000256" key="1">
    <source>
        <dbReference type="ARBA" id="ARBA00023125"/>
    </source>
</evidence>
<evidence type="ECO:0000313" key="5">
    <source>
        <dbReference type="EMBL" id="GHH07032.1"/>
    </source>
</evidence>
<dbReference type="InterPro" id="IPR039420">
    <property type="entry name" value="WalR-like"/>
</dbReference>
<dbReference type="InterPro" id="IPR001789">
    <property type="entry name" value="Sig_transdc_resp-reg_receiver"/>
</dbReference>
<evidence type="ECO:0000256" key="2">
    <source>
        <dbReference type="PROSITE-ProRule" id="PRU00169"/>
    </source>
</evidence>
<dbReference type="Proteomes" id="UP000635387">
    <property type="component" value="Unassembled WGS sequence"/>
</dbReference>
<dbReference type="CDD" id="cd17535">
    <property type="entry name" value="REC_NarL-like"/>
    <property type="match status" value="1"/>
</dbReference>
<dbReference type="PANTHER" id="PTHR43214">
    <property type="entry name" value="TWO-COMPONENT RESPONSE REGULATOR"/>
    <property type="match status" value="1"/>
</dbReference>
<sequence length="160" mass="16771">MLSHAMIGGRPATTTGATDNAGTDWVMNRTPPPRLRVLVADDNPVIGDALRALLETEPDIEVVAVALTAGEAVALAELLVPEVAVLDVRIPGGGGAWMAKEIRRRVPHTRLLAFSAHSDTRSIAQMASAGVSEYLVKGSPNTEIVAAIRRLCANSANGTE</sequence>
<evidence type="ECO:0000256" key="3">
    <source>
        <dbReference type="SAM" id="MobiDB-lite"/>
    </source>
</evidence>
<dbReference type="SUPFAM" id="SSF52172">
    <property type="entry name" value="CheY-like"/>
    <property type="match status" value="1"/>
</dbReference>
<proteinExistence type="predicted"/>
<name>A0ABQ3L6M0_9PSEU</name>
<evidence type="ECO:0000313" key="6">
    <source>
        <dbReference type="Proteomes" id="UP000635387"/>
    </source>
</evidence>
<feature type="compositionally biased region" description="Low complexity" evidence="3">
    <location>
        <begin position="12"/>
        <end position="24"/>
    </location>
</feature>
<keyword evidence="1" id="KW-0238">DNA-binding</keyword>
<protein>
    <submittedName>
        <fullName evidence="5">Transcriptional regulator</fullName>
    </submittedName>
</protein>
<gene>
    <name evidence="5" type="primary">degU</name>
    <name evidence="5" type="ORF">GCM10017790_13400</name>
</gene>
<dbReference type="InterPro" id="IPR011006">
    <property type="entry name" value="CheY-like_superfamily"/>
</dbReference>
<comment type="caution">
    <text evidence="5">The sequence shown here is derived from an EMBL/GenBank/DDBJ whole genome shotgun (WGS) entry which is preliminary data.</text>
</comment>
<feature type="domain" description="Response regulatory" evidence="4">
    <location>
        <begin position="36"/>
        <end position="152"/>
    </location>
</feature>
<evidence type="ECO:0000259" key="4">
    <source>
        <dbReference type="PROSITE" id="PS50110"/>
    </source>
</evidence>
<feature type="modified residue" description="4-aspartylphosphate" evidence="2">
    <location>
        <position position="87"/>
    </location>
</feature>
<feature type="region of interest" description="Disordered" evidence="3">
    <location>
        <begin position="1"/>
        <end position="24"/>
    </location>
</feature>
<dbReference type="SMART" id="SM00448">
    <property type="entry name" value="REC"/>
    <property type="match status" value="1"/>
</dbReference>
<dbReference type="Gene3D" id="3.40.50.2300">
    <property type="match status" value="1"/>
</dbReference>
<organism evidence="5 6">
    <name type="scientific">Amycolatopsis oliviviridis</name>
    <dbReference type="NCBI Taxonomy" id="1471590"/>
    <lineage>
        <taxon>Bacteria</taxon>
        <taxon>Bacillati</taxon>
        <taxon>Actinomycetota</taxon>
        <taxon>Actinomycetes</taxon>
        <taxon>Pseudonocardiales</taxon>
        <taxon>Pseudonocardiaceae</taxon>
        <taxon>Amycolatopsis</taxon>
    </lineage>
</organism>
<keyword evidence="2" id="KW-0597">Phosphoprotein</keyword>
<accession>A0ABQ3L6M0</accession>
<dbReference type="InterPro" id="IPR058245">
    <property type="entry name" value="NreC/VraR/RcsB-like_REC"/>
</dbReference>
<reference evidence="6" key="1">
    <citation type="journal article" date="2019" name="Int. J. Syst. Evol. Microbiol.">
        <title>The Global Catalogue of Microorganisms (GCM) 10K type strain sequencing project: providing services to taxonomists for standard genome sequencing and annotation.</title>
        <authorList>
            <consortium name="The Broad Institute Genomics Platform"/>
            <consortium name="The Broad Institute Genome Sequencing Center for Infectious Disease"/>
            <person name="Wu L."/>
            <person name="Ma J."/>
        </authorList>
    </citation>
    <scope>NUCLEOTIDE SEQUENCE [LARGE SCALE GENOMIC DNA]</scope>
    <source>
        <strain evidence="6">CGMCC 4.7683</strain>
    </source>
</reference>
<keyword evidence="6" id="KW-1185">Reference proteome</keyword>
<dbReference type="EMBL" id="BNAY01000001">
    <property type="protein sequence ID" value="GHH07032.1"/>
    <property type="molecule type" value="Genomic_DNA"/>
</dbReference>
<dbReference type="PROSITE" id="PS50110">
    <property type="entry name" value="RESPONSE_REGULATORY"/>
    <property type="match status" value="1"/>
</dbReference>